<dbReference type="InterPro" id="IPR036366">
    <property type="entry name" value="PGBDSf"/>
</dbReference>
<proteinExistence type="predicted"/>
<dbReference type="InterPro" id="IPR002477">
    <property type="entry name" value="Peptidoglycan-bd-like"/>
</dbReference>
<evidence type="ECO:0000256" key="1">
    <source>
        <dbReference type="ARBA" id="ARBA00022801"/>
    </source>
</evidence>
<feature type="domain" description="MurNAc-LAA" evidence="3">
    <location>
        <begin position="253"/>
        <end position="369"/>
    </location>
</feature>
<accession>A0ABT9NM85</accession>
<dbReference type="PANTHER" id="PTHR30404:SF0">
    <property type="entry name" value="N-ACETYLMURAMOYL-L-ALANINE AMIDASE AMIC"/>
    <property type="match status" value="1"/>
</dbReference>
<keyword evidence="5" id="KW-1185">Reference proteome</keyword>
<dbReference type="SMART" id="SM00646">
    <property type="entry name" value="Ami_3"/>
    <property type="match status" value="1"/>
</dbReference>
<dbReference type="RefSeq" id="WP_068120082.1">
    <property type="nucleotide sequence ID" value="NZ_CCXJ01000234.1"/>
</dbReference>
<reference evidence="4 5" key="1">
    <citation type="submission" date="2023-07" db="EMBL/GenBank/DDBJ databases">
        <title>Sequencing the genomes of 1000 actinobacteria strains.</title>
        <authorList>
            <person name="Klenk H.-P."/>
        </authorList>
    </citation>
    <scope>NUCLEOTIDE SEQUENCE [LARGE SCALE GENOMIC DNA]</scope>
    <source>
        <strain evidence="4 5">GD13</strain>
    </source>
</reference>
<evidence type="ECO:0000256" key="2">
    <source>
        <dbReference type="SAM" id="MobiDB-lite"/>
    </source>
</evidence>
<organism evidence="4 5">
    <name type="scientific">Nocardioides massiliensis</name>
    <dbReference type="NCBI Taxonomy" id="1325935"/>
    <lineage>
        <taxon>Bacteria</taxon>
        <taxon>Bacillati</taxon>
        <taxon>Actinomycetota</taxon>
        <taxon>Actinomycetes</taxon>
        <taxon>Propionibacteriales</taxon>
        <taxon>Nocardioidaceae</taxon>
        <taxon>Nocardioides</taxon>
    </lineage>
</organism>
<dbReference type="EC" id="3.5.1.28" evidence="4"/>
<dbReference type="GO" id="GO:0008745">
    <property type="term" value="F:N-acetylmuramoyl-L-alanine amidase activity"/>
    <property type="evidence" value="ECO:0007669"/>
    <property type="project" value="UniProtKB-EC"/>
</dbReference>
<dbReference type="Pfam" id="PF01520">
    <property type="entry name" value="Amidase_3"/>
    <property type="match status" value="1"/>
</dbReference>
<gene>
    <name evidence="4" type="ORF">J2S59_001133</name>
</gene>
<comment type="caution">
    <text evidence="4">The sequence shown here is derived from an EMBL/GenBank/DDBJ whole genome shotgun (WGS) entry which is preliminary data.</text>
</comment>
<protein>
    <submittedName>
        <fullName evidence="4">N-acetylmuramoyl-L-alanine amidase</fullName>
        <ecNumber evidence="4">3.5.1.28</ecNumber>
    </submittedName>
</protein>
<dbReference type="CDD" id="cd02696">
    <property type="entry name" value="MurNAc-LAA"/>
    <property type="match status" value="1"/>
</dbReference>
<evidence type="ECO:0000313" key="5">
    <source>
        <dbReference type="Proteomes" id="UP001240447"/>
    </source>
</evidence>
<dbReference type="Gene3D" id="1.10.101.10">
    <property type="entry name" value="PGBD-like superfamily/PGBD"/>
    <property type="match status" value="2"/>
</dbReference>
<dbReference type="InterPro" id="IPR036365">
    <property type="entry name" value="PGBD-like_sf"/>
</dbReference>
<dbReference type="Proteomes" id="UP001240447">
    <property type="component" value="Unassembled WGS sequence"/>
</dbReference>
<sequence>MAVYALGDRGPAVRQIAHLLRNLGLLASPDGPDEPADVFDEALDRAVRAFQQDRGLLVDGIVGPHTYRRLDEARWQLGDRVLTYRSGQPLAGDDVLALQRRVLELGFDVGRVDGVFGAQTERAVREFQRNIGVPDDGTCGPATLRALRRLNPLVSGGAPNTLRTEARIREAGPQLAGKVVVIDPADHAWGGTLGAAQVRAADDAVLDLARRVEGRLVPLGVQAHLTRGAEPTGTARGGRRAGGNEGFAESDRAAFANRVRADLTVTLHIDDSSHPEASGVATYFYGIEGHGAWSAAGERFAGLVQREIVARTDLLDLRTHPKTWDVLRRTTMPAVRIDLGYITNPSDAARLADPAFRDVVAEAITVAVQRFYLSPETDARTGMMSLGQLREALERLDR</sequence>
<keyword evidence="1 4" id="KW-0378">Hydrolase</keyword>
<dbReference type="InterPro" id="IPR050695">
    <property type="entry name" value="N-acetylmuramoyl_amidase_3"/>
</dbReference>
<name>A0ABT9NM85_9ACTN</name>
<evidence type="ECO:0000259" key="3">
    <source>
        <dbReference type="SMART" id="SM00646"/>
    </source>
</evidence>
<dbReference type="SUPFAM" id="SSF53187">
    <property type="entry name" value="Zn-dependent exopeptidases"/>
    <property type="match status" value="1"/>
</dbReference>
<feature type="region of interest" description="Disordered" evidence="2">
    <location>
        <begin position="227"/>
        <end position="246"/>
    </location>
</feature>
<dbReference type="Gene3D" id="3.40.630.40">
    <property type="entry name" value="Zn-dependent exopeptidases"/>
    <property type="match status" value="1"/>
</dbReference>
<dbReference type="Pfam" id="PF01471">
    <property type="entry name" value="PG_binding_1"/>
    <property type="match status" value="2"/>
</dbReference>
<dbReference type="SUPFAM" id="SSF47090">
    <property type="entry name" value="PGBD-like"/>
    <property type="match status" value="2"/>
</dbReference>
<dbReference type="PANTHER" id="PTHR30404">
    <property type="entry name" value="N-ACETYLMURAMOYL-L-ALANINE AMIDASE"/>
    <property type="match status" value="1"/>
</dbReference>
<evidence type="ECO:0000313" key="4">
    <source>
        <dbReference type="EMBL" id="MDP9821324.1"/>
    </source>
</evidence>
<dbReference type="EMBL" id="JAUSQM010000001">
    <property type="protein sequence ID" value="MDP9821324.1"/>
    <property type="molecule type" value="Genomic_DNA"/>
</dbReference>
<dbReference type="InterPro" id="IPR002508">
    <property type="entry name" value="MurNAc-LAA_cat"/>
</dbReference>